<dbReference type="Pfam" id="PF00926">
    <property type="entry name" value="DHBP_synthase"/>
    <property type="match status" value="1"/>
</dbReference>
<dbReference type="NCBIfam" id="TIGR00506">
    <property type="entry name" value="ribB"/>
    <property type="match status" value="1"/>
</dbReference>
<keyword evidence="7" id="KW-1185">Reference proteome</keyword>
<evidence type="ECO:0000313" key="6">
    <source>
        <dbReference type="EMBL" id="KAK9810838.1"/>
    </source>
</evidence>
<keyword evidence="5" id="KW-0456">Lyase</keyword>
<evidence type="ECO:0000256" key="5">
    <source>
        <dbReference type="RuleBase" id="RU003843"/>
    </source>
</evidence>
<evidence type="ECO:0000313" key="7">
    <source>
        <dbReference type="Proteomes" id="UP001465755"/>
    </source>
</evidence>
<gene>
    <name evidence="6" type="ORF">WJX73_000686</name>
</gene>
<comment type="similarity">
    <text evidence="2">In the C-terminal section; belongs to the GTP cyclohydrolase II family.</text>
</comment>
<dbReference type="GO" id="GO:0009231">
    <property type="term" value="P:riboflavin biosynthetic process"/>
    <property type="evidence" value="ECO:0007669"/>
    <property type="project" value="UniProtKB-KW"/>
</dbReference>
<reference evidence="6 7" key="1">
    <citation type="journal article" date="2024" name="Nat. Commun.">
        <title>Phylogenomics reveals the evolutionary origins of lichenization in chlorophyte algae.</title>
        <authorList>
            <person name="Puginier C."/>
            <person name="Libourel C."/>
            <person name="Otte J."/>
            <person name="Skaloud P."/>
            <person name="Haon M."/>
            <person name="Grisel S."/>
            <person name="Petersen M."/>
            <person name="Berrin J.G."/>
            <person name="Delaux P.M."/>
            <person name="Dal Grande F."/>
            <person name="Keller J."/>
        </authorList>
    </citation>
    <scope>NUCLEOTIDE SEQUENCE [LARGE SCALE GENOMIC DNA]</scope>
    <source>
        <strain evidence="6 7">SAG 2036</strain>
    </source>
</reference>
<comment type="function">
    <text evidence="5">Catalyzes the conversion of D-ribulose 5-phosphate to formate and 3,4-dihydroxy-2-butanone 4-phosphate.</text>
</comment>
<evidence type="ECO:0000256" key="3">
    <source>
        <dbReference type="ARBA" id="ARBA00022619"/>
    </source>
</evidence>
<dbReference type="Proteomes" id="UP001465755">
    <property type="component" value="Unassembled WGS sequence"/>
</dbReference>
<dbReference type="Gene3D" id="3.90.870.10">
    <property type="entry name" value="DHBP synthase"/>
    <property type="match status" value="1"/>
</dbReference>
<dbReference type="InterPro" id="IPR017945">
    <property type="entry name" value="DHBP_synth_RibB-like_a/b_dom"/>
</dbReference>
<dbReference type="InterPro" id="IPR000422">
    <property type="entry name" value="DHBP_synthase_RibB"/>
</dbReference>
<dbReference type="PANTHER" id="PTHR21327:SF18">
    <property type="entry name" value="3,4-DIHYDROXY-2-BUTANONE 4-PHOSPHATE SYNTHASE"/>
    <property type="match status" value="1"/>
</dbReference>
<comment type="pathway">
    <text evidence="1 5">Cofactor biosynthesis; riboflavin biosynthesis; 2-hydroxy-3-oxobutyl phosphate from D-ribulose 5-phosphate: step 1/1.</text>
</comment>
<comment type="catalytic activity">
    <reaction evidence="5">
        <text>D-ribulose 5-phosphate = (2S)-2-hydroxy-3-oxobutyl phosphate + formate + H(+)</text>
        <dbReference type="Rhea" id="RHEA:18457"/>
        <dbReference type="ChEBI" id="CHEBI:15378"/>
        <dbReference type="ChEBI" id="CHEBI:15740"/>
        <dbReference type="ChEBI" id="CHEBI:58121"/>
        <dbReference type="ChEBI" id="CHEBI:58830"/>
        <dbReference type="EC" id="4.1.99.12"/>
    </reaction>
</comment>
<evidence type="ECO:0000256" key="2">
    <source>
        <dbReference type="ARBA" id="ARBA00008976"/>
    </source>
</evidence>
<accession>A0AAW1PQF4</accession>
<comment type="subunit">
    <text evidence="5">Homodimer.</text>
</comment>
<proteinExistence type="inferred from homology"/>
<dbReference type="EC" id="4.1.99.12" evidence="5"/>
<dbReference type="SUPFAM" id="SSF55821">
    <property type="entry name" value="YrdC/RibB"/>
    <property type="match status" value="1"/>
</dbReference>
<keyword evidence="3 5" id="KW-0686">Riboflavin biosynthesis</keyword>
<comment type="cofactor">
    <cofactor evidence="5">
        <name>Mg(2+)</name>
        <dbReference type="ChEBI" id="CHEBI:18420"/>
    </cofactor>
    <cofactor evidence="5">
        <name>Mn(2+)</name>
        <dbReference type="ChEBI" id="CHEBI:29035"/>
    </cofactor>
    <text evidence="5">Binds 2 divalent metal cations per subunit. Magnesium or manganese.</text>
</comment>
<evidence type="ECO:0000256" key="1">
    <source>
        <dbReference type="ARBA" id="ARBA00004904"/>
    </source>
</evidence>
<name>A0AAW1PQF4_9CHLO</name>
<comment type="caution">
    <text evidence="6">The sequence shown here is derived from an EMBL/GenBank/DDBJ whole genome shotgun (WGS) entry which is preliminary data.</text>
</comment>
<protein>
    <recommendedName>
        <fullName evidence="5">3,4-dihydroxy-2-butanone 4-phosphate synthase</fullName>
        <shortName evidence="5">DHBP synthase</shortName>
        <ecNumber evidence="5">4.1.99.12</ecNumber>
    </recommendedName>
</protein>
<dbReference type="GO" id="GO:0046872">
    <property type="term" value="F:metal ion binding"/>
    <property type="evidence" value="ECO:0007669"/>
    <property type="project" value="UniProtKB-KW"/>
</dbReference>
<dbReference type="GO" id="GO:0008686">
    <property type="term" value="F:3,4-dihydroxy-2-butanone-4-phosphate synthase activity"/>
    <property type="evidence" value="ECO:0007669"/>
    <property type="project" value="UniProtKB-EC"/>
</dbReference>
<evidence type="ECO:0000256" key="4">
    <source>
        <dbReference type="ARBA" id="ARBA00022723"/>
    </source>
</evidence>
<keyword evidence="5" id="KW-0464">Manganese</keyword>
<dbReference type="GO" id="GO:0005829">
    <property type="term" value="C:cytosol"/>
    <property type="evidence" value="ECO:0007669"/>
    <property type="project" value="TreeGrafter"/>
</dbReference>
<keyword evidence="5" id="KW-0460">Magnesium</keyword>
<keyword evidence="4 5" id="KW-0479">Metal-binding</keyword>
<comment type="similarity">
    <text evidence="5">Belongs to the DHBP synthase family.</text>
</comment>
<organism evidence="6 7">
    <name type="scientific">Symbiochloris irregularis</name>
    <dbReference type="NCBI Taxonomy" id="706552"/>
    <lineage>
        <taxon>Eukaryota</taxon>
        <taxon>Viridiplantae</taxon>
        <taxon>Chlorophyta</taxon>
        <taxon>core chlorophytes</taxon>
        <taxon>Trebouxiophyceae</taxon>
        <taxon>Trebouxiales</taxon>
        <taxon>Trebouxiaceae</taxon>
        <taxon>Symbiochloris</taxon>
    </lineage>
</organism>
<dbReference type="AlphaFoldDB" id="A0AAW1PQF4"/>
<sequence length="319" mass="33997">MSLLQRSVLSAPCYLTKAELISPLAWQPHVERCSCGSPASGAAPILAHPQSLSSPFRAQKRAAGLLPQAASLALHDTEAVSTRFDSVEDALAALSTGQLVVVLDNEDRENEGDLIMSGDKVTSQAMAFMVEHTTGIICAAMRGRDLDRLDLPLMVPTQENEEALCTAFTITVDARSGTTTGVSASDRCETLRTLADPHSDSYSLRRPGHIFPLRCREGGVLFRPGHTEAAVQLVEMAGCSGAPVGVLSEVVDRRDGSMARTPYLLQFAKDHGLKCITIASLVRYLTARGAAPDHRSVGLVNSSAAAQAIDDTAFRIPMT</sequence>
<dbReference type="EMBL" id="JALJOQ010000013">
    <property type="protein sequence ID" value="KAK9810838.1"/>
    <property type="molecule type" value="Genomic_DNA"/>
</dbReference>
<dbReference type="PANTHER" id="PTHR21327">
    <property type="entry name" value="GTP CYCLOHYDROLASE II-RELATED"/>
    <property type="match status" value="1"/>
</dbReference>